<reference evidence="1 2" key="1">
    <citation type="submission" date="2019-08" db="EMBL/GenBank/DDBJ databases">
        <title>Pedobacter sp. nov., isolated from Han river, South Korea.</title>
        <authorList>
            <person name="Lee D.-H."/>
            <person name="Kim Y.-S."/>
            <person name="Hwang E.-M."/>
            <person name="Le Tran T.C."/>
            <person name="Cha C.-J."/>
        </authorList>
    </citation>
    <scope>NUCLEOTIDE SEQUENCE [LARGE SCALE GENOMIC DNA]</scope>
    <source>
        <strain evidence="1 2">CJ43</strain>
    </source>
</reference>
<organism evidence="1 2">
    <name type="scientific">Pedobacter aquae</name>
    <dbReference type="NCBI Taxonomy" id="2605747"/>
    <lineage>
        <taxon>Bacteria</taxon>
        <taxon>Pseudomonadati</taxon>
        <taxon>Bacteroidota</taxon>
        <taxon>Sphingobacteriia</taxon>
        <taxon>Sphingobacteriales</taxon>
        <taxon>Sphingobacteriaceae</taxon>
        <taxon>Pedobacter</taxon>
    </lineage>
</organism>
<dbReference type="AlphaFoldDB" id="A0A5C0VF96"/>
<dbReference type="RefSeq" id="WP_039452556.1">
    <property type="nucleotide sequence ID" value="NZ_CP043329.1"/>
</dbReference>
<proteinExistence type="predicted"/>
<name>A0A5C0VF96_9SPHI</name>
<dbReference type="Proteomes" id="UP000323653">
    <property type="component" value="Chromosome"/>
</dbReference>
<protein>
    <submittedName>
        <fullName evidence="1">WbqC family protein</fullName>
    </submittedName>
</protein>
<accession>A0A5C0VF96</accession>
<keyword evidence="2" id="KW-1185">Reference proteome</keyword>
<sequence>MESGAIFPLLYLPPIEFFKELLNFKNETILIDKNEHFPKQTYRNRASIYGANGALSITVPVLKGSKLHTSVKDVKISYDANWQRIHWMSLQASYRSSAYFEFYEDAFAPFYHQKFDFLFDYNLELLNTILKLLKQNLALNFTESYQAEYPQLKDFRSGIHPKITSNYQPKKYYQVFEDKYNFIPNLSIVDLLFNQGPQAIKHL</sequence>
<dbReference type="EMBL" id="CP043329">
    <property type="protein sequence ID" value="QEK51176.1"/>
    <property type="molecule type" value="Genomic_DNA"/>
</dbReference>
<evidence type="ECO:0000313" key="2">
    <source>
        <dbReference type="Proteomes" id="UP000323653"/>
    </source>
</evidence>
<dbReference type="InterPro" id="IPR014985">
    <property type="entry name" value="WbqC"/>
</dbReference>
<dbReference type="Pfam" id="PF08889">
    <property type="entry name" value="WbqC"/>
    <property type="match status" value="2"/>
</dbReference>
<gene>
    <name evidence="1" type="ORF">FYC62_05430</name>
</gene>
<evidence type="ECO:0000313" key="1">
    <source>
        <dbReference type="EMBL" id="QEK51176.1"/>
    </source>
</evidence>
<dbReference type="KEGG" id="pej:FYC62_05430"/>